<dbReference type="Pfam" id="PF14175">
    <property type="entry name" value="YaaC"/>
    <property type="match status" value="1"/>
</dbReference>
<proteinExistence type="predicted"/>
<evidence type="ECO:0008006" key="3">
    <source>
        <dbReference type="Google" id="ProtNLM"/>
    </source>
</evidence>
<accession>A0ABX7FA44</accession>
<sequence length="154" mass="17425">MWSFGLKGNSSTESLSFWQQARRFADASHNAPVQARPLILYYCFLNAAKALLTCKNFDHGKHHGVSGTRPEDARASLVNEVVNFKSGGILPALCRYFGESATEEQYSLSDLFWNVPFIHRAYRLTYTSKAELFIPLEGACYMRKVNSSEAWFQA</sequence>
<dbReference type="InterPro" id="IPR026988">
    <property type="entry name" value="YaaC-like"/>
</dbReference>
<evidence type="ECO:0000313" key="2">
    <source>
        <dbReference type="Proteomes" id="UP000596387"/>
    </source>
</evidence>
<dbReference type="RefSeq" id="WP_082055953.1">
    <property type="nucleotide sequence ID" value="NZ_CP047166.1"/>
</dbReference>
<dbReference type="EMBL" id="CP047166">
    <property type="protein sequence ID" value="QRF67127.1"/>
    <property type="molecule type" value="Genomic_DNA"/>
</dbReference>
<evidence type="ECO:0000313" key="1">
    <source>
        <dbReference type="EMBL" id="QRF67127.1"/>
    </source>
</evidence>
<reference evidence="1 2" key="1">
    <citation type="submission" date="2019-12" db="EMBL/GenBank/DDBJ databases">
        <title>Complete Genome Sequence of a Quorum-Sensing Bacterium,Rhodobacteraceae bacterium C31, Isolated from a marine microalgae symbiotic bacteria.</title>
        <authorList>
            <person name="Zhang Y."/>
        </authorList>
    </citation>
    <scope>NUCLEOTIDE SEQUENCE [LARGE SCALE GENOMIC DNA]</scope>
    <source>
        <strain evidence="1 2">C31</strain>
    </source>
</reference>
<dbReference type="Proteomes" id="UP000596387">
    <property type="component" value="Chromosome"/>
</dbReference>
<keyword evidence="2" id="KW-1185">Reference proteome</keyword>
<organism evidence="1 2">
    <name type="scientific">Ponticoccus alexandrii</name>
    <dbReference type="NCBI Taxonomy" id="1943633"/>
    <lineage>
        <taxon>Bacteria</taxon>
        <taxon>Pseudomonadati</taxon>
        <taxon>Pseudomonadota</taxon>
        <taxon>Alphaproteobacteria</taxon>
        <taxon>Rhodobacterales</taxon>
        <taxon>Roseobacteraceae</taxon>
        <taxon>Ponticoccus</taxon>
    </lineage>
</organism>
<name>A0ABX7FA44_9RHOB</name>
<protein>
    <recommendedName>
        <fullName evidence="3">HEPN domain-containing protein</fullName>
    </recommendedName>
</protein>
<gene>
    <name evidence="1" type="ORF">GQA70_12905</name>
</gene>